<dbReference type="STRING" id="29495.EA26_08225"/>
<reference evidence="1 2" key="1">
    <citation type="submission" date="2014-04" db="EMBL/GenBank/DDBJ databases">
        <title>Genome sequencing of Vibrio navarrensis strains.</title>
        <authorList>
            <person name="Gladney L.M."/>
            <person name="Katz L.S."/>
            <person name="Marino-Ramirez L."/>
            <person name="Jordan I.K."/>
        </authorList>
    </citation>
    <scope>NUCLEOTIDE SEQUENCE [LARGE SCALE GENOMIC DNA]</scope>
    <source>
        <strain evidence="1 2">ATCC 51183</strain>
    </source>
</reference>
<keyword evidence="2" id="KW-1185">Reference proteome</keyword>
<gene>
    <name evidence="1" type="ORF">EA26_08225</name>
</gene>
<proteinExistence type="predicted"/>
<dbReference type="Proteomes" id="UP000029994">
    <property type="component" value="Unassembled WGS sequence"/>
</dbReference>
<evidence type="ECO:0008006" key="3">
    <source>
        <dbReference type="Google" id="ProtNLM"/>
    </source>
</evidence>
<dbReference type="GeneID" id="43683179"/>
<dbReference type="CDD" id="cd00085">
    <property type="entry name" value="HNHc"/>
    <property type="match status" value="1"/>
</dbReference>
<dbReference type="eggNOG" id="COG1403">
    <property type="taxonomic scope" value="Bacteria"/>
</dbReference>
<organism evidence="1 2">
    <name type="scientific">Vibrio navarrensis</name>
    <dbReference type="NCBI Taxonomy" id="29495"/>
    <lineage>
        <taxon>Bacteria</taxon>
        <taxon>Pseudomonadati</taxon>
        <taxon>Pseudomonadota</taxon>
        <taxon>Gammaproteobacteria</taxon>
        <taxon>Vibrionales</taxon>
        <taxon>Vibrionaceae</taxon>
        <taxon>Vibrio</taxon>
    </lineage>
</organism>
<dbReference type="InterPro" id="IPR003615">
    <property type="entry name" value="HNH_nuc"/>
</dbReference>
<name>A0A099LVI6_9VIBR</name>
<evidence type="ECO:0000313" key="2">
    <source>
        <dbReference type="Proteomes" id="UP000029994"/>
    </source>
</evidence>
<dbReference type="AlphaFoldDB" id="A0A099LVI6"/>
<evidence type="ECO:0000313" key="1">
    <source>
        <dbReference type="EMBL" id="KGK11297.1"/>
    </source>
</evidence>
<dbReference type="EMBL" id="JMCG01000001">
    <property type="protein sequence ID" value="KGK11297.1"/>
    <property type="molecule type" value="Genomic_DNA"/>
</dbReference>
<accession>A0A099LVI6</accession>
<dbReference type="RefSeq" id="WP_039426526.1">
    <property type="nucleotide sequence ID" value="NZ_CP061844.1"/>
</dbReference>
<protein>
    <recommendedName>
        <fullName evidence="3">HNH nuclease domain-containing protein</fullName>
    </recommendedName>
</protein>
<sequence length="378" mass="43314">MKLTLNLHSLMYAVEIMEPEKRGVFQWEHQITEKSKIDVELAYGKDVELKDVDIDSGLLSYKGRQVLLYIKDHGNAVQSVINNPSMGNKYHVADCSKLKSMRSEGRFERYVVINDTSGEFPISGSHSYGQGREDGYARLNVCKLCLGQLNYKGYGSGGSRSNIFDKFNMAEFFSTYSSFFPYMPSRRGETAESGYTADWSKISSHYRVEKNFECEECQVDMRSNRSLLHVHHVNGVKSDNRSSNLRALCVDCHSKQPMHQHMALSHRERQTINCLRKEQGLLDDLVDWEKLFNLSDPGVHGVLHACRQAYLRLPEINYVIENGTDDLAAHLELAWPKHKFGIAISENDLDIANRHGWHAVGVNEFLENYKTQAYNLRY</sequence>
<comment type="caution">
    <text evidence="1">The sequence shown here is derived from an EMBL/GenBank/DDBJ whole genome shotgun (WGS) entry which is preliminary data.</text>
</comment>